<evidence type="ECO:0000313" key="3">
    <source>
        <dbReference type="WBParaSite" id="PDA_v2.g19664.t1"/>
    </source>
</evidence>
<keyword evidence="2" id="KW-1185">Reference proteome</keyword>
<dbReference type="AlphaFoldDB" id="A0A914PMF2"/>
<name>A0A914PMF2_9BILA</name>
<sequence>MPDPEEKKPPASTTGETAPASTVIQLATEQNLVWPPQAYNSTMDWNMWEESLEIYFLGKNVVTETGKRILLLNTLGLETLSSLIKWCHPRKPRDMTYPDLIAKLREKFAWKKNTFAARLKMSNEKQGVDQSEQDYIRQMTRLAADSDATERETILDILRGMRNMDIKRYLLRPENKCDTVAKLQEAVQEFLLHEQAMNSLLTSAVQMWSMWF</sequence>
<organism evidence="2 3">
    <name type="scientific">Panagrolaimus davidi</name>
    <dbReference type="NCBI Taxonomy" id="227884"/>
    <lineage>
        <taxon>Eukaryota</taxon>
        <taxon>Metazoa</taxon>
        <taxon>Ecdysozoa</taxon>
        <taxon>Nematoda</taxon>
        <taxon>Chromadorea</taxon>
        <taxon>Rhabditida</taxon>
        <taxon>Tylenchina</taxon>
        <taxon>Panagrolaimomorpha</taxon>
        <taxon>Panagrolaimoidea</taxon>
        <taxon>Panagrolaimidae</taxon>
        <taxon>Panagrolaimus</taxon>
    </lineage>
</organism>
<dbReference type="Proteomes" id="UP000887578">
    <property type="component" value="Unplaced"/>
</dbReference>
<feature type="compositionally biased region" description="Polar residues" evidence="1">
    <location>
        <begin position="11"/>
        <end position="21"/>
    </location>
</feature>
<reference evidence="3" key="1">
    <citation type="submission" date="2022-11" db="UniProtKB">
        <authorList>
            <consortium name="WormBaseParasite"/>
        </authorList>
    </citation>
    <scope>IDENTIFICATION</scope>
</reference>
<evidence type="ECO:0000256" key="1">
    <source>
        <dbReference type="SAM" id="MobiDB-lite"/>
    </source>
</evidence>
<accession>A0A914PMF2</accession>
<proteinExistence type="predicted"/>
<protein>
    <submittedName>
        <fullName evidence="3">Retrotransposon gag domain-containing protein</fullName>
    </submittedName>
</protein>
<evidence type="ECO:0000313" key="2">
    <source>
        <dbReference type="Proteomes" id="UP000887578"/>
    </source>
</evidence>
<dbReference type="WBParaSite" id="PDA_v2.g19664.t1">
    <property type="protein sequence ID" value="PDA_v2.g19664.t1"/>
    <property type="gene ID" value="PDA_v2.g19664"/>
</dbReference>
<feature type="region of interest" description="Disordered" evidence="1">
    <location>
        <begin position="1"/>
        <end position="21"/>
    </location>
</feature>